<dbReference type="InterPro" id="IPR058532">
    <property type="entry name" value="YjbR/MT2646/Rv2570-like"/>
</dbReference>
<protein>
    <submittedName>
        <fullName evidence="1">dGTPase</fullName>
    </submittedName>
</protein>
<dbReference type="EMBL" id="LJGU01000114">
    <property type="protein sequence ID" value="OEV04069.1"/>
    <property type="molecule type" value="Genomic_DNA"/>
</dbReference>
<sequence length="133" mass="14411">MTGKTPPPEGEAREALRAREAVRAFALELPEAVEEFPWGEDAVAKVNRKIFVFLGGVRGGHAPRVTVKLRDPDAHAHALSFPAAAPSGYGLGRSGWVTIPLAGREAPAVDLLCDWVLESYRDSCIHPRCSRRG</sequence>
<keyword evidence="2" id="KW-1185">Reference proteome</keyword>
<evidence type="ECO:0000313" key="2">
    <source>
        <dbReference type="Proteomes" id="UP000176101"/>
    </source>
</evidence>
<organism evidence="1 2">
    <name type="scientific">Streptomyces oceani</name>
    <dbReference type="NCBI Taxonomy" id="1075402"/>
    <lineage>
        <taxon>Bacteria</taxon>
        <taxon>Bacillati</taxon>
        <taxon>Actinomycetota</taxon>
        <taxon>Actinomycetes</taxon>
        <taxon>Kitasatosporales</taxon>
        <taxon>Streptomycetaceae</taxon>
        <taxon>Streptomyces</taxon>
    </lineage>
</organism>
<dbReference type="PATRIC" id="fig|1075402.3.peg.4281"/>
<dbReference type="RefSeq" id="WP_070195805.1">
    <property type="nucleotide sequence ID" value="NZ_LJGU01000114.1"/>
</dbReference>
<name>A0A1E7KJD3_9ACTN</name>
<dbReference type="OrthoDB" id="3194910at2"/>
<dbReference type="Pfam" id="PF04237">
    <property type="entry name" value="YjbR"/>
    <property type="match status" value="1"/>
</dbReference>
<dbReference type="Gene3D" id="3.90.1150.30">
    <property type="match status" value="1"/>
</dbReference>
<dbReference type="STRING" id="1075402.AN216_07415"/>
<gene>
    <name evidence="1" type="ORF">AN216_07415</name>
</gene>
<dbReference type="SUPFAM" id="SSF142906">
    <property type="entry name" value="YjbR-like"/>
    <property type="match status" value="1"/>
</dbReference>
<proteinExistence type="predicted"/>
<dbReference type="Proteomes" id="UP000176101">
    <property type="component" value="Unassembled WGS sequence"/>
</dbReference>
<reference evidence="1 2" key="1">
    <citation type="journal article" date="2016" name="Front. Microbiol.">
        <title>Comparative Genomics Analysis of Streptomyces Species Reveals Their Adaptation to the Marine Environment and Their Diversity at the Genomic Level.</title>
        <authorList>
            <person name="Tian X."/>
            <person name="Zhang Z."/>
            <person name="Yang T."/>
            <person name="Chen M."/>
            <person name="Li J."/>
            <person name="Chen F."/>
            <person name="Yang J."/>
            <person name="Li W."/>
            <person name="Zhang B."/>
            <person name="Zhang Z."/>
            <person name="Wu J."/>
            <person name="Zhang C."/>
            <person name="Long L."/>
            <person name="Xiao J."/>
        </authorList>
    </citation>
    <scope>NUCLEOTIDE SEQUENCE [LARGE SCALE GENOMIC DNA]</scope>
    <source>
        <strain evidence="1 2">SCSIO 02100</strain>
    </source>
</reference>
<evidence type="ECO:0000313" key="1">
    <source>
        <dbReference type="EMBL" id="OEV04069.1"/>
    </source>
</evidence>
<dbReference type="InterPro" id="IPR038056">
    <property type="entry name" value="YjbR-like_sf"/>
</dbReference>
<comment type="caution">
    <text evidence="1">The sequence shown here is derived from an EMBL/GenBank/DDBJ whole genome shotgun (WGS) entry which is preliminary data.</text>
</comment>
<dbReference type="AlphaFoldDB" id="A0A1E7KJD3"/>
<accession>A0A1E7KJD3</accession>